<evidence type="ECO:0000313" key="13">
    <source>
        <dbReference type="Proteomes" id="UP000620366"/>
    </source>
</evidence>
<evidence type="ECO:0000256" key="7">
    <source>
        <dbReference type="ARBA" id="ARBA00022840"/>
    </source>
</evidence>
<dbReference type="Proteomes" id="UP000620366">
    <property type="component" value="Unassembled WGS sequence"/>
</dbReference>
<comment type="pathway">
    <text evidence="2 10">Cofactor biosynthesis; NAD(+) biosynthesis; deamido-NAD(+) from nicotinate D-ribonucleotide: step 1/1.</text>
</comment>
<evidence type="ECO:0000256" key="4">
    <source>
        <dbReference type="ARBA" id="ARBA00022679"/>
    </source>
</evidence>
<evidence type="ECO:0000256" key="5">
    <source>
        <dbReference type="ARBA" id="ARBA00022695"/>
    </source>
</evidence>
<dbReference type="RefSeq" id="WP_249299434.1">
    <property type="nucleotide sequence ID" value="NZ_JACRSP010000001.1"/>
</dbReference>
<reference evidence="12" key="1">
    <citation type="submission" date="2020-08" db="EMBL/GenBank/DDBJ databases">
        <title>Genome public.</title>
        <authorList>
            <person name="Liu C."/>
            <person name="Sun Q."/>
        </authorList>
    </citation>
    <scope>NUCLEOTIDE SEQUENCE</scope>
    <source>
        <strain evidence="12">BX7</strain>
    </source>
</reference>
<keyword evidence="13" id="KW-1185">Reference proteome</keyword>
<dbReference type="NCBIfam" id="TIGR00125">
    <property type="entry name" value="cyt_tran_rel"/>
    <property type="match status" value="1"/>
</dbReference>
<dbReference type="HAMAP" id="MF_00244">
    <property type="entry name" value="NaMN_adenylyltr"/>
    <property type="match status" value="1"/>
</dbReference>
<protein>
    <recommendedName>
        <fullName evidence="10">Probable nicotinate-nucleotide adenylyltransferase</fullName>
        <ecNumber evidence="10">2.7.7.18</ecNumber>
    </recommendedName>
    <alternativeName>
        <fullName evidence="10">Deamido-NAD(+) diphosphorylase</fullName>
    </alternativeName>
    <alternativeName>
        <fullName evidence="10">Deamido-NAD(+) pyrophosphorylase</fullName>
    </alternativeName>
    <alternativeName>
        <fullName evidence="10">Nicotinate mononucleotide adenylyltransferase</fullName>
        <shortName evidence="10">NaMN adenylyltransferase</shortName>
    </alternativeName>
</protein>
<dbReference type="InterPro" id="IPR014729">
    <property type="entry name" value="Rossmann-like_a/b/a_fold"/>
</dbReference>
<dbReference type="EMBL" id="JACRSP010000001">
    <property type="protein sequence ID" value="MBC8535705.1"/>
    <property type="molecule type" value="Genomic_DNA"/>
</dbReference>
<dbReference type="Pfam" id="PF01467">
    <property type="entry name" value="CTP_transf_like"/>
    <property type="match status" value="1"/>
</dbReference>
<name>A0A926DB15_9FIRM</name>
<evidence type="ECO:0000256" key="1">
    <source>
        <dbReference type="ARBA" id="ARBA00002324"/>
    </source>
</evidence>
<dbReference type="SUPFAM" id="SSF52374">
    <property type="entry name" value="Nucleotidylyl transferase"/>
    <property type="match status" value="1"/>
</dbReference>
<dbReference type="Gene3D" id="3.40.50.620">
    <property type="entry name" value="HUPs"/>
    <property type="match status" value="1"/>
</dbReference>
<evidence type="ECO:0000259" key="11">
    <source>
        <dbReference type="Pfam" id="PF01467"/>
    </source>
</evidence>
<dbReference type="InterPro" id="IPR005248">
    <property type="entry name" value="NadD/NMNAT"/>
</dbReference>
<comment type="function">
    <text evidence="1 10">Catalyzes the reversible adenylation of nicotinate mononucleotide (NaMN) to nicotinic acid adenine dinucleotide (NaAD).</text>
</comment>
<evidence type="ECO:0000313" key="12">
    <source>
        <dbReference type="EMBL" id="MBC8535705.1"/>
    </source>
</evidence>
<accession>A0A926DB15</accession>
<dbReference type="EC" id="2.7.7.18" evidence="10"/>
<feature type="domain" description="Cytidyltransferase-like" evidence="11">
    <location>
        <begin position="5"/>
        <end position="171"/>
    </location>
</feature>
<dbReference type="CDD" id="cd02165">
    <property type="entry name" value="NMNAT"/>
    <property type="match status" value="1"/>
</dbReference>
<proteinExistence type="inferred from homology"/>
<evidence type="ECO:0000256" key="2">
    <source>
        <dbReference type="ARBA" id="ARBA00005019"/>
    </source>
</evidence>
<keyword evidence="4 10" id="KW-0808">Transferase</keyword>
<dbReference type="PANTHER" id="PTHR39321:SF3">
    <property type="entry name" value="PHOSPHOPANTETHEINE ADENYLYLTRANSFERASE"/>
    <property type="match status" value="1"/>
</dbReference>
<dbReference type="NCBIfam" id="TIGR00482">
    <property type="entry name" value="nicotinate (nicotinamide) nucleotide adenylyltransferase"/>
    <property type="match status" value="1"/>
</dbReference>
<sequence>MKIGIFGGTFNPPHFGHINMARTALCALPLERLFVVPTAVPPHKQMTDAVDGELRLEMARIAFGALPRCEVSDVELRRRGKSYTVDTLRHFAAVFPQGELCFLLGGDMLRTMEQWREFEEILRLATLVAFRRETDEPLEQAADHLAGRYGARIRLIEAPVIEVSSTQLREKIRNGERPTEFVPQGVLDFVIQNNLYGGVR</sequence>
<dbReference type="InterPro" id="IPR004821">
    <property type="entry name" value="Cyt_trans-like"/>
</dbReference>
<keyword evidence="3 10" id="KW-0662">Pyridine nucleotide biosynthesis</keyword>
<dbReference type="AlphaFoldDB" id="A0A926DB15"/>
<comment type="similarity">
    <text evidence="10">Belongs to the NadD family.</text>
</comment>
<evidence type="ECO:0000256" key="8">
    <source>
        <dbReference type="ARBA" id="ARBA00023027"/>
    </source>
</evidence>
<keyword evidence="6 10" id="KW-0547">Nucleotide-binding</keyword>
<dbReference type="GO" id="GO:0009435">
    <property type="term" value="P:NAD+ biosynthetic process"/>
    <property type="evidence" value="ECO:0007669"/>
    <property type="project" value="UniProtKB-UniRule"/>
</dbReference>
<keyword evidence="8 10" id="KW-0520">NAD</keyword>
<evidence type="ECO:0000256" key="10">
    <source>
        <dbReference type="HAMAP-Rule" id="MF_00244"/>
    </source>
</evidence>
<dbReference type="GO" id="GO:0004515">
    <property type="term" value="F:nicotinate-nucleotide adenylyltransferase activity"/>
    <property type="evidence" value="ECO:0007669"/>
    <property type="project" value="UniProtKB-UniRule"/>
</dbReference>
<comment type="caution">
    <text evidence="12">The sequence shown here is derived from an EMBL/GenBank/DDBJ whole genome shotgun (WGS) entry which is preliminary data.</text>
</comment>
<evidence type="ECO:0000256" key="6">
    <source>
        <dbReference type="ARBA" id="ARBA00022741"/>
    </source>
</evidence>
<keyword evidence="7 10" id="KW-0067">ATP-binding</keyword>
<evidence type="ECO:0000256" key="9">
    <source>
        <dbReference type="ARBA" id="ARBA00048721"/>
    </source>
</evidence>
<keyword evidence="5 10" id="KW-0548">Nucleotidyltransferase</keyword>
<gene>
    <name evidence="10 12" type="primary">nadD</name>
    <name evidence="12" type="ORF">H8695_03240</name>
</gene>
<dbReference type="NCBIfam" id="NF000840">
    <property type="entry name" value="PRK00071.1-3"/>
    <property type="match status" value="1"/>
</dbReference>
<evidence type="ECO:0000256" key="3">
    <source>
        <dbReference type="ARBA" id="ARBA00022642"/>
    </source>
</evidence>
<organism evidence="12 13">
    <name type="scientific">Feifania hominis</name>
    <dbReference type="NCBI Taxonomy" id="2763660"/>
    <lineage>
        <taxon>Bacteria</taxon>
        <taxon>Bacillati</taxon>
        <taxon>Bacillota</taxon>
        <taxon>Clostridia</taxon>
        <taxon>Eubacteriales</taxon>
        <taxon>Feifaniaceae</taxon>
        <taxon>Feifania</taxon>
    </lineage>
</organism>
<dbReference type="PANTHER" id="PTHR39321">
    <property type="entry name" value="NICOTINATE-NUCLEOTIDE ADENYLYLTRANSFERASE-RELATED"/>
    <property type="match status" value="1"/>
</dbReference>
<dbReference type="GO" id="GO:0005524">
    <property type="term" value="F:ATP binding"/>
    <property type="evidence" value="ECO:0007669"/>
    <property type="project" value="UniProtKB-KW"/>
</dbReference>
<comment type="catalytic activity">
    <reaction evidence="9 10">
        <text>nicotinate beta-D-ribonucleotide + ATP + H(+) = deamido-NAD(+) + diphosphate</text>
        <dbReference type="Rhea" id="RHEA:22860"/>
        <dbReference type="ChEBI" id="CHEBI:15378"/>
        <dbReference type="ChEBI" id="CHEBI:30616"/>
        <dbReference type="ChEBI" id="CHEBI:33019"/>
        <dbReference type="ChEBI" id="CHEBI:57502"/>
        <dbReference type="ChEBI" id="CHEBI:58437"/>
        <dbReference type="EC" id="2.7.7.18"/>
    </reaction>
</comment>